<evidence type="ECO:0000256" key="1">
    <source>
        <dbReference type="ARBA" id="ARBA00004123"/>
    </source>
</evidence>
<evidence type="ECO:0000256" key="5">
    <source>
        <dbReference type="SAM" id="MobiDB-lite"/>
    </source>
</evidence>
<feature type="non-terminal residue" evidence="6">
    <location>
        <position position="1"/>
    </location>
</feature>
<comment type="subcellular location">
    <subcellularLocation>
        <location evidence="1 4">Nucleus</location>
    </subcellularLocation>
</comment>
<dbReference type="InterPro" id="IPR019404">
    <property type="entry name" value="Mediator_Med11"/>
</dbReference>
<feature type="non-terminal residue" evidence="6">
    <location>
        <position position="185"/>
    </location>
</feature>
<comment type="subunit">
    <text evidence="4">Component of the Mediator complex.</text>
</comment>
<organism evidence="6 7">
    <name type="scientific">Cladorrhinum samala</name>
    <dbReference type="NCBI Taxonomy" id="585594"/>
    <lineage>
        <taxon>Eukaryota</taxon>
        <taxon>Fungi</taxon>
        <taxon>Dikarya</taxon>
        <taxon>Ascomycota</taxon>
        <taxon>Pezizomycotina</taxon>
        <taxon>Sordariomycetes</taxon>
        <taxon>Sordariomycetidae</taxon>
        <taxon>Sordariales</taxon>
        <taxon>Podosporaceae</taxon>
        <taxon>Cladorrhinum</taxon>
    </lineage>
</organism>
<feature type="region of interest" description="Disordered" evidence="5">
    <location>
        <begin position="36"/>
        <end position="57"/>
    </location>
</feature>
<keyword evidence="7" id="KW-1185">Reference proteome</keyword>
<reference evidence="6" key="2">
    <citation type="submission" date="2023-06" db="EMBL/GenBank/DDBJ databases">
        <authorList>
            <consortium name="Lawrence Berkeley National Laboratory"/>
            <person name="Mondo S.J."/>
            <person name="Hensen N."/>
            <person name="Bonometti L."/>
            <person name="Westerberg I."/>
            <person name="Brannstrom I.O."/>
            <person name="Guillou S."/>
            <person name="Cros-Aarteil S."/>
            <person name="Calhoun S."/>
            <person name="Haridas S."/>
            <person name="Kuo A."/>
            <person name="Pangilinan J."/>
            <person name="Riley R."/>
            <person name="Labutti K."/>
            <person name="Andreopoulos B."/>
            <person name="Lipzen A."/>
            <person name="Chen C."/>
            <person name="Yanf M."/>
            <person name="Daum C."/>
            <person name="Ng V."/>
            <person name="Clum A."/>
            <person name="Steindorff A."/>
            <person name="Ohm R."/>
            <person name="Martin F."/>
            <person name="Silar P."/>
            <person name="Natvig D."/>
            <person name="Lalanne C."/>
            <person name="Gautier V."/>
            <person name="Ament-Velasquez S.L."/>
            <person name="Kruys A."/>
            <person name="Hutchinson M.I."/>
            <person name="Powell A.J."/>
            <person name="Barry K."/>
            <person name="Miller A.N."/>
            <person name="Grigoriev I.V."/>
            <person name="Debuchy R."/>
            <person name="Gladieux P."/>
            <person name="Thoren M.H."/>
            <person name="Johannesson H."/>
        </authorList>
    </citation>
    <scope>NUCLEOTIDE SEQUENCE</scope>
    <source>
        <strain evidence="6">PSN324</strain>
    </source>
</reference>
<evidence type="ECO:0000313" key="6">
    <source>
        <dbReference type="EMBL" id="KAK4459581.1"/>
    </source>
</evidence>
<comment type="similarity">
    <text evidence="2 4">Belongs to the Mediator complex subunit 11 family.</text>
</comment>
<keyword evidence="3 4" id="KW-0539">Nucleus</keyword>
<dbReference type="EMBL" id="MU865033">
    <property type="protein sequence ID" value="KAK4459581.1"/>
    <property type="molecule type" value="Genomic_DNA"/>
</dbReference>
<dbReference type="Gene3D" id="1.10.287.3490">
    <property type="match status" value="1"/>
</dbReference>
<dbReference type="AlphaFoldDB" id="A0AAV9HFC3"/>
<comment type="caution">
    <text evidence="6">The sequence shown here is derived from an EMBL/GenBank/DDBJ whole genome shotgun (WGS) entry which is preliminary data.</text>
</comment>
<evidence type="ECO:0000313" key="7">
    <source>
        <dbReference type="Proteomes" id="UP001321749"/>
    </source>
</evidence>
<dbReference type="Pfam" id="PF10280">
    <property type="entry name" value="Med11"/>
    <property type="match status" value="1"/>
</dbReference>
<keyword evidence="4" id="KW-0805">Transcription regulation</keyword>
<feature type="compositionally biased region" description="Basic and acidic residues" evidence="5">
    <location>
        <begin position="129"/>
        <end position="145"/>
    </location>
</feature>
<gene>
    <name evidence="4" type="primary">MED11</name>
    <name evidence="6" type="ORF">QBC42DRAFT_154636</name>
</gene>
<accession>A0AAV9HFC3</accession>
<feature type="region of interest" description="Disordered" evidence="5">
    <location>
        <begin position="96"/>
        <end position="145"/>
    </location>
</feature>
<evidence type="ECO:0000256" key="3">
    <source>
        <dbReference type="ARBA" id="ARBA00023242"/>
    </source>
</evidence>
<proteinExistence type="inferred from homology"/>
<dbReference type="GO" id="GO:0003712">
    <property type="term" value="F:transcription coregulator activity"/>
    <property type="evidence" value="ECO:0007669"/>
    <property type="project" value="InterPro"/>
</dbReference>
<name>A0AAV9HFC3_9PEZI</name>
<dbReference type="GO" id="GO:0006357">
    <property type="term" value="P:regulation of transcription by RNA polymerase II"/>
    <property type="evidence" value="ECO:0007669"/>
    <property type="project" value="InterPro"/>
</dbReference>
<evidence type="ECO:0000256" key="4">
    <source>
        <dbReference type="RuleBase" id="RU364147"/>
    </source>
</evidence>
<reference evidence="6" key="1">
    <citation type="journal article" date="2023" name="Mol. Phylogenet. Evol.">
        <title>Genome-scale phylogeny and comparative genomics of the fungal order Sordariales.</title>
        <authorList>
            <person name="Hensen N."/>
            <person name="Bonometti L."/>
            <person name="Westerberg I."/>
            <person name="Brannstrom I.O."/>
            <person name="Guillou S."/>
            <person name="Cros-Aarteil S."/>
            <person name="Calhoun S."/>
            <person name="Haridas S."/>
            <person name="Kuo A."/>
            <person name="Mondo S."/>
            <person name="Pangilinan J."/>
            <person name="Riley R."/>
            <person name="LaButti K."/>
            <person name="Andreopoulos B."/>
            <person name="Lipzen A."/>
            <person name="Chen C."/>
            <person name="Yan M."/>
            <person name="Daum C."/>
            <person name="Ng V."/>
            <person name="Clum A."/>
            <person name="Steindorff A."/>
            <person name="Ohm R.A."/>
            <person name="Martin F."/>
            <person name="Silar P."/>
            <person name="Natvig D.O."/>
            <person name="Lalanne C."/>
            <person name="Gautier V."/>
            <person name="Ament-Velasquez S.L."/>
            <person name="Kruys A."/>
            <person name="Hutchinson M.I."/>
            <person name="Powell A.J."/>
            <person name="Barry K."/>
            <person name="Miller A.N."/>
            <person name="Grigoriev I.V."/>
            <person name="Debuchy R."/>
            <person name="Gladieux P."/>
            <person name="Hiltunen Thoren M."/>
            <person name="Johannesson H."/>
        </authorList>
    </citation>
    <scope>NUCLEOTIDE SEQUENCE</scope>
    <source>
        <strain evidence="6">PSN324</strain>
    </source>
</reference>
<dbReference type="GO" id="GO:0016592">
    <property type="term" value="C:mediator complex"/>
    <property type="evidence" value="ECO:0007669"/>
    <property type="project" value="InterPro"/>
</dbReference>
<dbReference type="Proteomes" id="UP001321749">
    <property type="component" value="Unassembled WGS sequence"/>
</dbReference>
<comment type="function">
    <text evidence="4">Component of the Mediator complex, a coactivator involved in the regulated transcription of nearly all RNA polymerase II-dependent genes. Mediator functions as a bridge to convey information from gene-specific regulatory proteins to the basal RNA polymerase II transcription machinery. Mediator is recruited to promoters by direct interactions with regulatory proteins and serves as a scaffold for the assembly of a functional pre-initiation complex with RNA polymerase II and the general transcription factors.</text>
</comment>
<sequence>DVQTPFTRTERIEQLGEIDKDISSLLTHLSSALSALATPPNSTVPPSSDDGIPLDPQTAFQSAQTNFFNTIDRVSKHLSRNIYALEEAGIISLRSSAQQQDGGLAGQPQPGSSQGMNQGGFGDSQQQDGKGRLEPDGAGRYGKLDVGRLNLASSTLERDKEVELWRKAREFLEKVEQEEGDRMQE</sequence>
<evidence type="ECO:0000256" key="2">
    <source>
        <dbReference type="ARBA" id="ARBA00008186"/>
    </source>
</evidence>
<keyword evidence="4" id="KW-0804">Transcription</keyword>
<protein>
    <recommendedName>
        <fullName evidence="4">Mediator of RNA polymerase II transcription subunit 11</fullName>
    </recommendedName>
    <alternativeName>
        <fullName evidence="4">Mediator complex subunit 11</fullName>
    </alternativeName>
</protein>
<keyword evidence="4" id="KW-0010">Activator</keyword>